<protein>
    <recommendedName>
        <fullName evidence="2">Roadblock/LAMTOR2 domain-containing protein</fullName>
    </recommendedName>
</protein>
<name>A0A2P6NPS1_9EUKA</name>
<dbReference type="Gene3D" id="3.30.450.30">
    <property type="entry name" value="Dynein light chain 2a, cytoplasmic"/>
    <property type="match status" value="1"/>
</dbReference>
<dbReference type="EMBL" id="MDYQ01000037">
    <property type="protein sequence ID" value="PRP85961.1"/>
    <property type="molecule type" value="Genomic_DNA"/>
</dbReference>
<dbReference type="InterPro" id="IPR004942">
    <property type="entry name" value="Roadblock/LAMTOR2_dom"/>
</dbReference>
<feature type="domain" description="Roadblock/LAMTOR2" evidence="2">
    <location>
        <begin position="7"/>
        <end position="88"/>
    </location>
</feature>
<dbReference type="OrthoDB" id="271745at2759"/>
<dbReference type="SUPFAM" id="SSF103196">
    <property type="entry name" value="Roadblock/LC7 domain"/>
    <property type="match status" value="1"/>
</dbReference>
<dbReference type="AlphaFoldDB" id="A0A2P6NPS1"/>
<evidence type="ECO:0000313" key="3">
    <source>
        <dbReference type="EMBL" id="PRP85961.1"/>
    </source>
</evidence>
<dbReference type="GO" id="GO:0060090">
    <property type="term" value="F:molecular adaptor activity"/>
    <property type="evidence" value="ECO:0007669"/>
    <property type="project" value="InterPro"/>
</dbReference>
<evidence type="ECO:0000256" key="1">
    <source>
        <dbReference type="ARBA" id="ARBA00007191"/>
    </source>
</evidence>
<dbReference type="GO" id="GO:0005085">
    <property type="term" value="F:guanyl-nucleotide exchange factor activity"/>
    <property type="evidence" value="ECO:0007669"/>
    <property type="project" value="InterPro"/>
</dbReference>
<dbReference type="InParanoid" id="A0A2P6NPS1"/>
<proteinExistence type="inferred from homology"/>
<dbReference type="Proteomes" id="UP000241769">
    <property type="component" value="Unassembled WGS sequence"/>
</dbReference>
<evidence type="ECO:0000313" key="4">
    <source>
        <dbReference type="Proteomes" id="UP000241769"/>
    </source>
</evidence>
<keyword evidence="4" id="KW-1185">Reference proteome</keyword>
<dbReference type="PANTHER" id="PTHR13323">
    <property type="entry name" value="LATE ENDOSOMAL/LYSOSOMAL MP1 INTERACTING PROTEIN"/>
    <property type="match status" value="1"/>
</dbReference>
<comment type="caution">
    <text evidence="3">The sequence shown here is derived from an EMBL/GenBank/DDBJ whole genome shotgun (WGS) entry which is preliminary data.</text>
</comment>
<evidence type="ECO:0000259" key="2">
    <source>
        <dbReference type="SMART" id="SM00960"/>
    </source>
</evidence>
<dbReference type="SMART" id="SM00960">
    <property type="entry name" value="Robl_LC7"/>
    <property type="match status" value="1"/>
</dbReference>
<dbReference type="InterPro" id="IPR037587">
    <property type="entry name" value="LAMTOR2-like"/>
</dbReference>
<dbReference type="STRING" id="1890364.A0A2P6NPS1"/>
<sequence length="119" mass="12873">MLRAKALPPILQQATSNGVKSSIIVTTTGELLASAGTDTNEKLVGAIAMNVWTTYHKTSEDVNCLLIECEEGRLGIRKVGDFLVCVYGDSTVQFGILKAKVDSLNQYLDEPLQQLSSIN</sequence>
<comment type="similarity">
    <text evidence="1">Belongs to the GAMAD family.</text>
</comment>
<dbReference type="FunCoup" id="A0A2P6NPS1">
    <property type="interactions" value="28"/>
</dbReference>
<organism evidence="3 4">
    <name type="scientific">Planoprotostelium fungivorum</name>
    <dbReference type="NCBI Taxonomy" id="1890364"/>
    <lineage>
        <taxon>Eukaryota</taxon>
        <taxon>Amoebozoa</taxon>
        <taxon>Evosea</taxon>
        <taxon>Variosea</taxon>
        <taxon>Cavosteliida</taxon>
        <taxon>Cavosteliaceae</taxon>
        <taxon>Planoprotostelium</taxon>
    </lineage>
</organism>
<reference evidence="3 4" key="1">
    <citation type="journal article" date="2018" name="Genome Biol. Evol.">
        <title>Multiple Roots of Fruiting Body Formation in Amoebozoa.</title>
        <authorList>
            <person name="Hillmann F."/>
            <person name="Forbes G."/>
            <person name="Novohradska S."/>
            <person name="Ferling I."/>
            <person name="Riege K."/>
            <person name="Groth M."/>
            <person name="Westermann M."/>
            <person name="Marz M."/>
            <person name="Spaller T."/>
            <person name="Winckler T."/>
            <person name="Schaap P."/>
            <person name="Glockner G."/>
        </authorList>
    </citation>
    <scope>NUCLEOTIDE SEQUENCE [LARGE SCALE GENOMIC DNA]</scope>
    <source>
        <strain evidence="3 4">Jena</strain>
    </source>
</reference>
<dbReference type="GO" id="GO:0032008">
    <property type="term" value="P:positive regulation of TOR signaling"/>
    <property type="evidence" value="ECO:0007669"/>
    <property type="project" value="InterPro"/>
</dbReference>
<gene>
    <name evidence="3" type="ORF">PROFUN_06083</name>
</gene>
<dbReference type="Pfam" id="PF03259">
    <property type="entry name" value="Robl_LC7"/>
    <property type="match status" value="1"/>
</dbReference>
<accession>A0A2P6NPS1</accession>